<dbReference type="AlphaFoldDB" id="A0A318UCC9"/>
<dbReference type="Pfam" id="PF00326">
    <property type="entry name" value="Peptidase_S9"/>
    <property type="match status" value="1"/>
</dbReference>
<evidence type="ECO:0000313" key="4">
    <source>
        <dbReference type="EMBL" id="PYF72902.1"/>
    </source>
</evidence>
<keyword evidence="1" id="KW-0732">Signal</keyword>
<dbReference type="GO" id="GO:0006508">
    <property type="term" value="P:proteolysis"/>
    <property type="evidence" value="ECO:0007669"/>
    <property type="project" value="InterPro"/>
</dbReference>
<dbReference type="GO" id="GO:0008239">
    <property type="term" value="F:dipeptidyl-peptidase activity"/>
    <property type="evidence" value="ECO:0007669"/>
    <property type="project" value="TreeGrafter"/>
</dbReference>
<dbReference type="GO" id="GO:0008236">
    <property type="term" value="F:serine-type peptidase activity"/>
    <property type="evidence" value="ECO:0007669"/>
    <property type="project" value="InterPro"/>
</dbReference>
<dbReference type="OrthoDB" id="9777457at2"/>
<dbReference type="Gene3D" id="2.140.10.30">
    <property type="entry name" value="Dipeptidylpeptidase IV, N-terminal domain"/>
    <property type="match status" value="1"/>
</dbReference>
<dbReference type="SUPFAM" id="SSF82171">
    <property type="entry name" value="DPP6 N-terminal domain-like"/>
    <property type="match status" value="1"/>
</dbReference>
<dbReference type="RefSeq" id="WP_110832765.1">
    <property type="nucleotide sequence ID" value="NZ_QKLU01000005.1"/>
</dbReference>
<dbReference type="Proteomes" id="UP000248198">
    <property type="component" value="Unassembled WGS sequence"/>
</dbReference>
<keyword evidence="5" id="KW-1185">Reference proteome</keyword>
<dbReference type="EMBL" id="QKLU01000005">
    <property type="protein sequence ID" value="PYF72902.1"/>
    <property type="molecule type" value="Genomic_DNA"/>
</dbReference>
<organism evidence="4 5">
    <name type="scientific">Pedobacter nutrimenti</name>
    <dbReference type="NCBI Taxonomy" id="1241337"/>
    <lineage>
        <taxon>Bacteria</taxon>
        <taxon>Pseudomonadati</taxon>
        <taxon>Bacteroidota</taxon>
        <taxon>Sphingobacteriia</taxon>
        <taxon>Sphingobacteriales</taxon>
        <taxon>Sphingobacteriaceae</taxon>
        <taxon>Pedobacter</taxon>
    </lineage>
</organism>
<feature type="domain" description="Peptidase S9 prolyl oligopeptidase catalytic" evidence="2">
    <location>
        <begin position="525"/>
        <end position="718"/>
    </location>
</feature>
<dbReference type="PANTHER" id="PTHR11731">
    <property type="entry name" value="PROTEASE FAMILY S9B,C DIPEPTIDYL-PEPTIDASE IV-RELATED"/>
    <property type="match status" value="1"/>
</dbReference>
<proteinExistence type="predicted"/>
<sequence>MKLLNIAFKFAFGICVFFICTQAKAQGKGDLNWTKEGNSYYEVSGGEIVSIELPKSERKTIVPASILSLKGLYQGNIKSFQFSEDGKKALIFTNSKKVWRYKTRGDYYVADMTTGTLVQIGKDKPSSSLMFAKFSPDGSKVAYVSQHNIYVEDLQGGGSKALTTDGTDRIINGTFDWVYEEEFDCRDGFRWSPDGSSIAYWQLDARKIKNFLMINNTDSIYPFVIPVEYPKVAEDPSACRLGIVEVNTAKTSWLPVPGDNVQHYIPRMDWIPGSSEVILQQLNREQNVSKLFVVNAKTLAVNNIYTETDKAWVDAGEAWKWLNGNKEFIWLSEKDGWKHYYRISKDGKSQILINKGNYDVIESSLIDEKNNMFYFMASPSNATQKYLYKTKLDGKGKLDMVTPSVLPGTHSYDISPSGTYAFHVYQNANLRPISEWMNLSTGNPLTMQGSITNQLGKSHPPKNKVEFFKIKTDEGIELDGWMKKPDNFDQTKKYPVVFYVYGEPATQTVTDTYGAGRNFLYAGDMAQDGYIYISLENRGAPAPKGREWRKSIFQNIGRLNIKDQAMAAKKILEWSFVDKDRVAVWGWSGGGSSTLNLMFQYPEIYKTGIAIAAVANQLTYDNVYQERYMGSPLKTKEAYVLGSPITYAKNLRGNLLYIHGTGDDNVHYQNAEMLINELVKNRKVFQLMSYPNRTHSINEGEGTSEHLALTYTKFLQQNCPAGGR</sequence>
<dbReference type="Pfam" id="PF00930">
    <property type="entry name" value="DPPIV_N"/>
    <property type="match status" value="1"/>
</dbReference>
<dbReference type="InterPro" id="IPR029058">
    <property type="entry name" value="AB_hydrolase_fold"/>
</dbReference>
<reference evidence="4 5" key="1">
    <citation type="submission" date="2018-06" db="EMBL/GenBank/DDBJ databases">
        <title>Genomic Encyclopedia of Archaeal and Bacterial Type Strains, Phase II (KMG-II): from individual species to whole genera.</title>
        <authorList>
            <person name="Goeker M."/>
        </authorList>
    </citation>
    <scope>NUCLEOTIDE SEQUENCE [LARGE SCALE GENOMIC DNA]</scope>
    <source>
        <strain evidence="4 5">DSM 27372</strain>
    </source>
</reference>
<evidence type="ECO:0000313" key="5">
    <source>
        <dbReference type="Proteomes" id="UP000248198"/>
    </source>
</evidence>
<dbReference type="SUPFAM" id="SSF53474">
    <property type="entry name" value="alpha/beta-Hydrolases"/>
    <property type="match status" value="1"/>
</dbReference>
<dbReference type="InterPro" id="IPR002469">
    <property type="entry name" value="Peptidase_S9B_N"/>
</dbReference>
<feature type="domain" description="Dipeptidylpeptidase IV N-terminal" evidence="3">
    <location>
        <begin position="83"/>
        <end position="430"/>
    </location>
</feature>
<evidence type="ECO:0000256" key="1">
    <source>
        <dbReference type="SAM" id="SignalP"/>
    </source>
</evidence>
<evidence type="ECO:0000259" key="3">
    <source>
        <dbReference type="Pfam" id="PF00930"/>
    </source>
</evidence>
<comment type="caution">
    <text evidence="4">The sequence shown here is derived from an EMBL/GenBank/DDBJ whole genome shotgun (WGS) entry which is preliminary data.</text>
</comment>
<gene>
    <name evidence="4" type="ORF">B0O44_105276</name>
</gene>
<dbReference type="InterPro" id="IPR001375">
    <property type="entry name" value="Peptidase_S9_cat"/>
</dbReference>
<feature type="signal peptide" evidence="1">
    <location>
        <begin position="1"/>
        <end position="25"/>
    </location>
</feature>
<dbReference type="PANTHER" id="PTHR11731:SF193">
    <property type="entry name" value="DIPEPTIDYL PEPTIDASE 9"/>
    <property type="match status" value="1"/>
</dbReference>
<name>A0A318UCC9_9SPHI</name>
<accession>A0A318UCC9</accession>
<dbReference type="Gene3D" id="3.40.50.1820">
    <property type="entry name" value="alpha/beta hydrolase"/>
    <property type="match status" value="1"/>
</dbReference>
<protein>
    <submittedName>
        <fullName evidence="4">Dipeptidyl-peptidase-4</fullName>
    </submittedName>
</protein>
<feature type="chain" id="PRO_5016364333" evidence="1">
    <location>
        <begin position="26"/>
        <end position="724"/>
    </location>
</feature>
<dbReference type="InterPro" id="IPR050278">
    <property type="entry name" value="Serine_Prot_S9B/DPPIV"/>
</dbReference>
<evidence type="ECO:0000259" key="2">
    <source>
        <dbReference type="Pfam" id="PF00326"/>
    </source>
</evidence>